<dbReference type="Pfam" id="PF04616">
    <property type="entry name" value="Glyco_hydro_43"/>
    <property type="match status" value="1"/>
</dbReference>
<dbReference type="SUPFAM" id="SSF49899">
    <property type="entry name" value="Concanavalin A-like lectins/glucanases"/>
    <property type="match status" value="2"/>
</dbReference>
<comment type="similarity">
    <text evidence="2">Belongs to the glycosyl hydrolase 43 family.</text>
</comment>
<dbReference type="Gene3D" id="2.115.10.20">
    <property type="entry name" value="Glycosyl hydrolase domain, family 43"/>
    <property type="match status" value="1"/>
</dbReference>
<evidence type="ECO:0000259" key="11">
    <source>
        <dbReference type="PROSITE" id="PS51272"/>
    </source>
</evidence>
<dbReference type="GO" id="GO:0005975">
    <property type="term" value="P:carbohydrate metabolic process"/>
    <property type="evidence" value="ECO:0007669"/>
    <property type="project" value="InterPro"/>
</dbReference>
<dbReference type="PANTHER" id="PTHR43301">
    <property type="entry name" value="ARABINAN ENDO-1,5-ALPHA-L-ARABINOSIDASE"/>
    <property type="match status" value="1"/>
</dbReference>
<dbReference type="Pfam" id="PF16369">
    <property type="entry name" value="GH43_C"/>
    <property type="match status" value="1"/>
</dbReference>
<dbReference type="PANTHER" id="PTHR43301:SF3">
    <property type="entry name" value="ARABINAN ENDO-1,5-ALPHA-L-ARABINOSIDASE A-RELATED"/>
    <property type="match status" value="1"/>
</dbReference>
<dbReference type="InterPro" id="IPR050727">
    <property type="entry name" value="GH43_arabinanases"/>
</dbReference>
<keyword evidence="6" id="KW-0326">Glycosidase</keyword>
<dbReference type="Pfam" id="PF13385">
    <property type="entry name" value="Laminin_G_3"/>
    <property type="match status" value="2"/>
</dbReference>
<dbReference type="InterPro" id="IPR046780">
    <property type="entry name" value="aBig_2"/>
</dbReference>
<dbReference type="InterPro" id="IPR006558">
    <property type="entry name" value="LamG-like"/>
</dbReference>
<feature type="chain" id="PRO_5012458238" description="SLH domain-containing protein" evidence="10">
    <location>
        <begin position="27"/>
        <end position="1582"/>
    </location>
</feature>
<dbReference type="RefSeq" id="WP_076284290.1">
    <property type="nucleotide sequence ID" value="NZ_MPTW01000004.1"/>
</dbReference>
<dbReference type="SUPFAM" id="SSF49373">
    <property type="entry name" value="Invasin/intimin cell-adhesion fragments"/>
    <property type="match status" value="1"/>
</dbReference>
<dbReference type="SUPFAM" id="SSF75005">
    <property type="entry name" value="Arabinanase/levansucrase/invertase"/>
    <property type="match status" value="1"/>
</dbReference>
<keyword evidence="3 10" id="KW-0732">Signal</keyword>
<dbReference type="Pfam" id="PF20578">
    <property type="entry name" value="aBig_2"/>
    <property type="match status" value="1"/>
</dbReference>
<feature type="domain" description="SLH" evidence="11">
    <location>
        <begin position="161"/>
        <end position="221"/>
    </location>
</feature>
<feature type="region of interest" description="Disordered" evidence="9">
    <location>
        <begin position="427"/>
        <end position="476"/>
    </location>
</feature>
<dbReference type="InterPro" id="IPR003343">
    <property type="entry name" value="Big_2"/>
</dbReference>
<evidence type="ECO:0000256" key="6">
    <source>
        <dbReference type="ARBA" id="ARBA00023295"/>
    </source>
</evidence>
<evidence type="ECO:0000256" key="10">
    <source>
        <dbReference type="SAM" id="SignalP"/>
    </source>
</evidence>
<dbReference type="InterPro" id="IPR023296">
    <property type="entry name" value="Glyco_hydro_beta-prop_sf"/>
</dbReference>
<reference evidence="12 13" key="1">
    <citation type="submission" date="2016-11" db="EMBL/GenBank/DDBJ databases">
        <title>Paenibacillus species isolates.</title>
        <authorList>
            <person name="Beno S.M."/>
        </authorList>
    </citation>
    <scope>NUCLEOTIDE SEQUENCE [LARGE SCALE GENOMIC DNA]</scope>
    <source>
        <strain evidence="12 13">FSL H7-0443</strain>
    </source>
</reference>
<evidence type="ECO:0000313" key="12">
    <source>
        <dbReference type="EMBL" id="OME71365.1"/>
    </source>
</evidence>
<evidence type="ECO:0000256" key="2">
    <source>
        <dbReference type="ARBA" id="ARBA00009865"/>
    </source>
</evidence>
<dbReference type="InterPro" id="IPR008964">
    <property type="entry name" value="Invasin/intimin_cell_adhesion"/>
</dbReference>
<evidence type="ECO:0000256" key="9">
    <source>
        <dbReference type="SAM" id="MobiDB-lite"/>
    </source>
</evidence>
<feature type="active site" description="Proton donor" evidence="7">
    <location>
        <position position="731"/>
    </location>
</feature>
<dbReference type="Pfam" id="PF00395">
    <property type="entry name" value="SLH"/>
    <property type="match status" value="3"/>
</dbReference>
<evidence type="ECO:0000256" key="3">
    <source>
        <dbReference type="ARBA" id="ARBA00022729"/>
    </source>
</evidence>
<feature type="site" description="Important for catalytic activity, responsible for pKa modulation of the active site Glu and correct orientation of both the proton donor and substrate" evidence="8">
    <location>
        <position position="665"/>
    </location>
</feature>
<dbReference type="Pfam" id="PF02368">
    <property type="entry name" value="Big_2"/>
    <property type="match status" value="1"/>
</dbReference>
<dbReference type="InterPro" id="IPR006710">
    <property type="entry name" value="Glyco_hydro_43"/>
</dbReference>
<dbReference type="InterPro" id="IPR032291">
    <property type="entry name" value="Abn2_C"/>
</dbReference>
<feature type="compositionally biased region" description="Low complexity" evidence="9">
    <location>
        <begin position="444"/>
        <end position="474"/>
    </location>
</feature>
<feature type="domain" description="SLH" evidence="11">
    <location>
        <begin position="97"/>
        <end position="160"/>
    </location>
</feature>
<dbReference type="Proteomes" id="UP000187425">
    <property type="component" value="Unassembled WGS sequence"/>
</dbReference>
<evidence type="ECO:0000256" key="7">
    <source>
        <dbReference type="PIRSR" id="PIRSR606710-1"/>
    </source>
</evidence>
<proteinExistence type="inferred from homology"/>
<dbReference type="InterPro" id="IPR013320">
    <property type="entry name" value="ConA-like_dom_sf"/>
</dbReference>
<feature type="domain" description="SLH" evidence="11">
    <location>
        <begin position="38"/>
        <end position="96"/>
    </location>
</feature>
<dbReference type="InterPro" id="IPR001119">
    <property type="entry name" value="SLH_dom"/>
</dbReference>
<name>A0A1R0ZJ65_9BACL</name>
<dbReference type="EMBL" id="MPTW01000004">
    <property type="protein sequence ID" value="OME71365.1"/>
    <property type="molecule type" value="Genomic_DNA"/>
</dbReference>
<dbReference type="PROSITE" id="PS51272">
    <property type="entry name" value="SLH"/>
    <property type="match status" value="3"/>
</dbReference>
<feature type="active site" description="Proton acceptor" evidence="7">
    <location>
        <position position="482"/>
    </location>
</feature>
<keyword evidence="4" id="KW-0378">Hydrolase</keyword>
<protein>
    <recommendedName>
        <fullName evidence="11">SLH domain-containing protein</fullName>
    </recommendedName>
</protein>
<evidence type="ECO:0000256" key="4">
    <source>
        <dbReference type="ARBA" id="ARBA00022801"/>
    </source>
</evidence>
<dbReference type="Gene3D" id="2.60.40.1080">
    <property type="match status" value="2"/>
</dbReference>
<comment type="pathway">
    <text evidence="1">Glycan metabolism; L-arabinan degradation.</text>
</comment>
<accession>A0A1R0ZJ65</accession>
<evidence type="ECO:0000256" key="8">
    <source>
        <dbReference type="PIRSR" id="PIRSR606710-2"/>
    </source>
</evidence>
<evidence type="ECO:0000256" key="1">
    <source>
        <dbReference type="ARBA" id="ARBA00004834"/>
    </source>
</evidence>
<dbReference type="SMART" id="SM00560">
    <property type="entry name" value="LamGL"/>
    <property type="match status" value="1"/>
</dbReference>
<evidence type="ECO:0000256" key="5">
    <source>
        <dbReference type="ARBA" id="ARBA00023157"/>
    </source>
</evidence>
<dbReference type="GO" id="GO:0004553">
    <property type="term" value="F:hydrolase activity, hydrolyzing O-glycosyl compounds"/>
    <property type="evidence" value="ECO:0007669"/>
    <property type="project" value="InterPro"/>
</dbReference>
<gene>
    <name evidence="12" type="ORF">BSK65_09940</name>
</gene>
<evidence type="ECO:0000313" key="13">
    <source>
        <dbReference type="Proteomes" id="UP000187425"/>
    </source>
</evidence>
<organism evidence="12 13">
    <name type="scientific">Paenibacillus odorifer</name>
    <dbReference type="NCBI Taxonomy" id="189426"/>
    <lineage>
        <taxon>Bacteria</taxon>
        <taxon>Bacillati</taxon>
        <taxon>Bacillota</taxon>
        <taxon>Bacilli</taxon>
        <taxon>Bacillales</taxon>
        <taxon>Paenibacillaceae</taxon>
        <taxon>Paenibacillus</taxon>
    </lineage>
</organism>
<dbReference type="CDD" id="cd18832">
    <property type="entry name" value="GH43_GsAbnA-like"/>
    <property type="match status" value="1"/>
</dbReference>
<comment type="caution">
    <text evidence="12">The sequence shown here is derived from an EMBL/GenBank/DDBJ whole genome shotgun (WGS) entry which is preliminary data.</text>
</comment>
<feature type="signal peptide" evidence="10">
    <location>
        <begin position="1"/>
        <end position="26"/>
    </location>
</feature>
<dbReference type="SMART" id="SM00635">
    <property type="entry name" value="BID_2"/>
    <property type="match status" value="1"/>
</dbReference>
<sequence>MRKTTRKLTASLLALTLLVPAPFISAASASDSKTIPPSTQQQAVDYSGHWAQKDFQSWVDKGLISGYGNGIYKPNQEITRAEWVTLINRVFNLQEKSEIAFTDVLESGAYYSDIQKASAAGYVSGYSDGTFRPTQVVSRQEAAVMLHRLFQLNSSANTSAPKDVEDLPSWSQEAVLSLFGEGYLNGYSDGSFKGAKAVTRAEALRMIEKLAGEITSKSGSYTGITTQNMVISNPGVELNNSTISGNLYLTEGIAEGDITLNNVTVKGTIFVSGGGENSIVLSNSNAGNMVVDKRNGKLRVVTKGTSAVPSVRVHSGVMLEEDTTLTGAGLGRVVIENTLPNDSIIRLRGNFDSAEVRALGVPTLHLAAGNITEVTLNQLAKLRVDAGAAIKNLILGINDMITIQGTGKVSFDNKYSNLIKFEIPTPTATATSGSGSSGSGGSDGSAVATPTTTPVPTATATPTATPGPSATAPALTNVSVHDPSVAVDKGTYYVFGSHIDAAKSDDLLNWTRFTNGYTTPGNVLFGDLSANLAESFKWAGENDSDSKGGFSIWAPDVFWNEDYKNADGTTGAYMMYYSASSTYIRSAIGFATSQNIEGPYTYGNTVIYSGFTKEEDYDTNSKINKKWTNTNIHKLIDNGTLEDANPDWFDAGGSYKNKTYTNAIDPTLFYDKDGKLWMTYGSWSGGIFILEIDPATGEPKYPGKDGTTADGRLIDRYFGTHISGGMTKSGEGPYIVYDKNTDYYFLYVTYGGLASDGGYNMRQFRSTNPDGPYVDAAGQSAVLATSNDHSAIGNKVLGNFMFTNVNSEPDFQTYGYVASGHNSVNYDEETGKIFNFFHTRFPQRGETHELRVHQMFTNEDGWPLTSPHRYTGETIAAVMQEDVIGAYQFVNHGKDTSAKIKSTTAIELRSDGTITGSVTGSWELKGEYYADLLINEIENGATVQNLYKGVFVKQWDSTRQSNVMTFTAMSNKGVTVWGSQIELLSTDQIVSNVKDSLSLGNTSKVYKDLTLPTEAVRGTVITWSSSNEAVVGNDGSVVRPEKGLGNATIELTATIALGESTATKTFTIIVMELTGNILEDGLVAAYDFEGDLSENGDRTDKGTITGNRINNTGGNITYETGEVGLAAKFDGSSGIRLPNGLIKGNTYTIGMWLNPQELTQFTTAFFGATTDTNWISLLPYGNGGATTRMWFGSQTFHDAEAGMQIPVNQWSHIAFTYDAGTVKLYVNGVLKYTGKGFTDVFNSADAVFALGVNYWDIPYKGLIDNLRIYESALSAEAVDLLVNGEPDSNVKVSTITIHDAEMDVAVGNTFTPQVKVLPTNAGNKKLTWSSSDPSAISVDATTGTVTALTVGGEAVITATAADGSGVSADYKVNVTDGKVAYYAFDGNLDDSLQLVGTGQVTGIKIEAPTVGNITYGNGITNQAAVFDGVSGIRLPNGLIDSNTYTVSMWLNPEQLTDATTTFFGAASINSWISFVPQNGAGKTLLWSGEAWYDAVSAMKIPENKWTHVAFAVNNGTVKVYLDGVEQFSGEGFPNVFKNKNGVFALGVNYWDVPYKGMIDELKIYSRALKSDEILTEYNSNVN</sequence>
<keyword evidence="5" id="KW-1015">Disulfide bond</keyword>
<dbReference type="Gene3D" id="2.60.120.200">
    <property type="match status" value="2"/>
</dbReference>
<dbReference type="Gene3D" id="2.40.128.10">
    <property type="match status" value="1"/>
</dbReference>